<feature type="region of interest" description="Disordered" evidence="1">
    <location>
        <begin position="80"/>
        <end position="173"/>
    </location>
</feature>
<feature type="region of interest" description="Disordered" evidence="1">
    <location>
        <begin position="446"/>
        <end position="477"/>
    </location>
</feature>
<organism evidence="4 5">
    <name type="scientific">Cladosporium halotolerans</name>
    <dbReference type="NCBI Taxonomy" id="1052096"/>
    <lineage>
        <taxon>Eukaryota</taxon>
        <taxon>Fungi</taxon>
        <taxon>Dikarya</taxon>
        <taxon>Ascomycota</taxon>
        <taxon>Pezizomycotina</taxon>
        <taxon>Dothideomycetes</taxon>
        <taxon>Dothideomycetidae</taxon>
        <taxon>Cladosporiales</taxon>
        <taxon>Cladosporiaceae</taxon>
        <taxon>Cladosporium</taxon>
    </lineage>
</organism>
<feature type="domain" description="Apple" evidence="3">
    <location>
        <begin position="501"/>
        <end position="542"/>
    </location>
</feature>
<gene>
    <name evidence="4" type="ORF">WHR41_02232</name>
</gene>
<evidence type="ECO:0000313" key="5">
    <source>
        <dbReference type="Proteomes" id="UP000803884"/>
    </source>
</evidence>
<keyword evidence="5" id="KW-1185">Reference proteome</keyword>
<feature type="compositionally biased region" description="Low complexity" evidence="1">
    <location>
        <begin position="80"/>
        <end position="128"/>
    </location>
</feature>
<feature type="compositionally biased region" description="Low complexity" evidence="1">
    <location>
        <begin position="670"/>
        <end position="766"/>
    </location>
</feature>
<keyword evidence="2" id="KW-0732">Signal</keyword>
<evidence type="ECO:0000259" key="3">
    <source>
        <dbReference type="Pfam" id="PF14295"/>
    </source>
</evidence>
<accession>A0AB34L0A4</accession>
<feature type="compositionally biased region" description="Pro residues" evidence="1">
    <location>
        <begin position="574"/>
        <end position="584"/>
    </location>
</feature>
<evidence type="ECO:0000313" key="4">
    <source>
        <dbReference type="EMBL" id="KAL1589206.1"/>
    </source>
</evidence>
<name>A0AB34L0A4_9PEZI</name>
<dbReference type="RefSeq" id="XP_069232311.1">
    <property type="nucleotide sequence ID" value="XM_069370838.1"/>
</dbReference>
<dbReference type="EMBL" id="JAAQHG020000005">
    <property type="protein sequence ID" value="KAL1589206.1"/>
    <property type="molecule type" value="Genomic_DNA"/>
</dbReference>
<proteinExistence type="predicted"/>
<feature type="region of interest" description="Disordered" evidence="1">
    <location>
        <begin position="569"/>
        <end position="590"/>
    </location>
</feature>
<dbReference type="Pfam" id="PF14295">
    <property type="entry name" value="PAN_4"/>
    <property type="match status" value="3"/>
</dbReference>
<feature type="region of interest" description="Disordered" evidence="1">
    <location>
        <begin position="665"/>
        <end position="766"/>
    </location>
</feature>
<evidence type="ECO:0000256" key="1">
    <source>
        <dbReference type="SAM" id="MobiDB-lite"/>
    </source>
</evidence>
<dbReference type="GeneID" id="96003676"/>
<protein>
    <recommendedName>
        <fullName evidence="3">Apple domain-containing protein</fullName>
    </recommendedName>
</protein>
<comment type="caution">
    <text evidence="4">The sequence shown here is derived from an EMBL/GenBank/DDBJ whole genome shotgun (WGS) entry which is preliminary data.</text>
</comment>
<feature type="compositionally biased region" description="Low complexity" evidence="1">
    <location>
        <begin position="155"/>
        <end position="173"/>
    </location>
</feature>
<evidence type="ECO:0000256" key="2">
    <source>
        <dbReference type="SAM" id="SignalP"/>
    </source>
</evidence>
<feature type="chain" id="PRO_5044243160" description="Apple domain-containing protein" evidence="2">
    <location>
        <begin position="22"/>
        <end position="1296"/>
    </location>
</feature>
<feature type="signal peptide" evidence="2">
    <location>
        <begin position="1"/>
        <end position="21"/>
    </location>
</feature>
<feature type="domain" description="Apple" evidence="3">
    <location>
        <begin position="897"/>
        <end position="933"/>
    </location>
</feature>
<dbReference type="Proteomes" id="UP000803884">
    <property type="component" value="Unassembled WGS sequence"/>
</dbReference>
<reference evidence="4 5" key="1">
    <citation type="journal article" date="2020" name="Microbiol. Resour. Announc.">
        <title>Draft Genome Sequence of a Cladosporium Species Isolated from the Mesophotic Ascidian Didemnum maculosum.</title>
        <authorList>
            <person name="Gioti A."/>
            <person name="Siaperas R."/>
            <person name="Nikolaivits E."/>
            <person name="Le Goff G."/>
            <person name="Ouazzani J."/>
            <person name="Kotoulas G."/>
            <person name="Topakas E."/>
        </authorList>
    </citation>
    <scope>NUCLEOTIDE SEQUENCE [LARGE SCALE GENOMIC DNA]</scope>
    <source>
        <strain evidence="4 5">TM138-S3</strain>
    </source>
</reference>
<sequence length="1296" mass="139807">MRRARTICATICATILTSTIAADVPVITVTVRQTCESTTIFPTWGWVTTNGTTSPYTFTSSTNAASSTFGVSSTSLPIPISSSSSPAGVSSTPVISSSQSSSISSIPSTTQSSFVASSSLSSTSQGESTSDENPPAYTSENPPAYTSEESPPAYTLTEPPTGTTTTDSAPSTTTSVCVTATPAEIACPASNGTEYTPAGACIGSVDTFVVFCDLELTAGGLILYDDIDTEEDCIGQCAQKPTCVAAAFDMSDDSCYEINSVLPGNATARPNLIFAPDRSEQLDVNRAPKHYLFGDGSSDDYDYQYYRTTSATSIQMSSSTASSTSTTSLMYDYYCDHHHFERHEQVKQFIYDPCDHEYSHIHNFKPSPIVKQYYYELCNYYHEPCNIDVFLVDNINYISQHDDDNYNLDDGYDYHVIVLIELIHFASRLVSSSGVQFARRVPPGGFPSTSSSSSTSESSSSAPPPSSTSGSCPGPSTYETGGEQYDIRCDSDSSGNGGGAFNRAEFISGNYTQCGDLCASNVECGAWVWVPIPSVGFSCFLKRTPQSFVQGSDGMVAGILVGSKASATASATPTAPPPLEPEPCPSSNGTSFADSEGVRYTVYCDVESEPQSFGGDLMPSFGACIAACREQSTYCGAVSYSGVACYFKPPPTSLFSQGNVRLAVREPEGSSSSSTTSHDSTSTHSTTTTSTDHSSSTSESHTTSHDPSTSSSSSEVPSTTSETTTTSESSSSETSSTPEPSTTSSSTTTEIPSSTESTTTTTTSSTSETTTCVLSSGYVTDQRLTLCVQDGDNDFYDQRNNDFNHYHYDFDYHNFNYHHNSRYHDNFDHRHDFNDHHNSKYHYYFDCHYNFDYHHYFNDYDLNHDYNFNYHHYHHHHDLERPFFHHGSIFRVLCGRDFPGSDMTGISLSQAPDFDSCLQYCVAQGTACAGITFGLFGSSTVECNLHSKMLEASGAAPDVVAAVRETGPGGLPSRRNLVVNGGFDSSLSPWTSSTGDYGAVFVASNGNASALFALNPVRTRQRVKRSHVRSIILTLTENFADPLMEDSPYFMSLDLGILKSGSSSVSCQFLVYDGIGDTFYSQYVSNVLTSVRTIYASGTTTSGSIAQLLFYVQCSGSVDITVSLDNAFFGIFPYSTGTGICTPSGQVLQNSGFDSVFTPWVTSQGSAVSASFSIDNNRALVSFDAGRGTGDDPARLAQALVIRPSPTYPSYHLYAYLRFERAAGSCSVNFRTDVDQIYNTGQITTTRFLEVNYRGSFGISSGEFWVVLDCYPGGDARIYVDTVALYIDPDPDCRPA</sequence>
<dbReference type="InterPro" id="IPR003609">
    <property type="entry name" value="Pan_app"/>
</dbReference>
<feature type="domain" description="Apple" evidence="3">
    <location>
        <begin position="227"/>
        <end position="249"/>
    </location>
</feature>